<feature type="coiled-coil region" evidence="1">
    <location>
        <begin position="377"/>
        <end position="460"/>
    </location>
</feature>
<gene>
    <name evidence="3" type="ORF">PNK_2333</name>
</gene>
<evidence type="ECO:0000313" key="3">
    <source>
        <dbReference type="EMBL" id="CUI17930.1"/>
    </source>
</evidence>
<dbReference type="KEGG" id="pnl:PNK_2333"/>
<dbReference type="AlphaFoldDB" id="A0A0U5JGC4"/>
<accession>A0A0U5JGC4</accession>
<feature type="coiled-coil region" evidence="1">
    <location>
        <begin position="262"/>
        <end position="327"/>
    </location>
</feature>
<dbReference type="EMBL" id="LN879502">
    <property type="protein sequence ID" value="CUI17930.1"/>
    <property type="molecule type" value="Genomic_DNA"/>
</dbReference>
<protein>
    <submittedName>
        <fullName evidence="3">Uncharacterized protein</fullName>
    </submittedName>
</protein>
<evidence type="ECO:0000256" key="2">
    <source>
        <dbReference type="SAM" id="MobiDB-lite"/>
    </source>
</evidence>
<proteinExistence type="predicted"/>
<keyword evidence="4" id="KW-1185">Reference proteome</keyword>
<dbReference type="Proteomes" id="UP000069902">
    <property type="component" value="Chromosome cPNK"/>
</dbReference>
<evidence type="ECO:0000313" key="4">
    <source>
        <dbReference type="Proteomes" id="UP000069902"/>
    </source>
</evidence>
<evidence type="ECO:0000256" key="1">
    <source>
        <dbReference type="SAM" id="Coils"/>
    </source>
</evidence>
<feature type="coiled-coil region" evidence="1">
    <location>
        <begin position="41"/>
        <end position="107"/>
    </location>
</feature>
<keyword evidence="1" id="KW-0175">Coiled coil</keyword>
<feature type="region of interest" description="Disordered" evidence="2">
    <location>
        <begin position="145"/>
        <end position="173"/>
    </location>
</feature>
<dbReference type="STRING" id="389348.PNK_2333"/>
<sequence length="580" mass="67714">MTRLTHIKEESSSAILHSEAVDASSAAGQILHLKRLLVTLKQQYEKGLQALRDQLVAEQAQKQTIQQELDRATRYIQELQQDHNEELSALREQQITLRNLVQQTQEELKLQGDQPINSDIGADRQRVEQLERVIPYLRERTEEANLETEQLREELERSRQKVKDTEDSALRDKQEAHKEIEQLKQMISQQELAEHQTELIASNTSSYQLRQELEEIKRTLIQDNQETKALEARYIEILNEKVNLEYQFKQLHIQSEHQAFNLAAYQEQIHELERLKKEIEAALQVKDNQLIESEKHYGDLKERALYLEEAYQEKQQIQDSYEQLKEEWCRLTENLDEAIDIRIQAEQQVIQLDGIIKEQDQQMAEKGDQCLILMQEKAVAEAHIQELRGLLDESESRLKVAQQHLAKKVKEAAILTEKVESQQAGLDDALQSSEALKSQINQLQANMDIYQKQEKRLQDQLHEALKGTESQVTKWEEKYFRMYDKWQESENRIRELKKFEEKHHQMQSLLANLGSFMGTSSSAQNGLFQSMQELVDKSTVNRSPVFEAAENVPLGESKTLDEKCDLFGMKLEKFKPNLFS</sequence>
<reference evidence="4" key="1">
    <citation type="submission" date="2015-09" db="EMBL/GenBank/DDBJ databases">
        <authorList>
            <person name="Bertelli C."/>
        </authorList>
    </citation>
    <scope>NUCLEOTIDE SEQUENCE [LARGE SCALE GENOMIC DNA]</scope>
    <source>
        <strain evidence="4">KNic</strain>
    </source>
</reference>
<dbReference type="PATRIC" id="fig|389348.3.peg.2616"/>
<dbReference type="InParanoid" id="A0A0U5JGC4"/>
<organism evidence="3 4">
    <name type="scientific">Candidatus Protochlamydia naegleriophila</name>
    <dbReference type="NCBI Taxonomy" id="389348"/>
    <lineage>
        <taxon>Bacteria</taxon>
        <taxon>Pseudomonadati</taxon>
        <taxon>Chlamydiota</taxon>
        <taxon>Chlamydiia</taxon>
        <taxon>Parachlamydiales</taxon>
        <taxon>Parachlamydiaceae</taxon>
        <taxon>Candidatus Protochlamydia</taxon>
    </lineage>
</organism>
<name>A0A0U5JGC4_9BACT</name>
<dbReference type="RefSeq" id="WP_059062167.1">
    <property type="nucleotide sequence ID" value="NZ_LN879502.1"/>
</dbReference>